<dbReference type="GO" id="GO:0016197">
    <property type="term" value="P:endosomal transport"/>
    <property type="evidence" value="ECO:0007669"/>
    <property type="project" value="TreeGrafter"/>
</dbReference>
<dbReference type="Gene3D" id="1.10.238.10">
    <property type="entry name" value="EF-hand"/>
    <property type="match status" value="1"/>
</dbReference>
<dbReference type="GO" id="GO:0006897">
    <property type="term" value="P:endocytosis"/>
    <property type="evidence" value="ECO:0007669"/>
    <property type="project" value="TreeGrafter"/>
</dbReference>
<evidence type="ECO:0000256" key="1">
    <source>
        <dbReference type="SAM" id="MobiDB-lite"/>
    </source>
</evidence>
<dbReference type="InterPro" id="IPR000261">
    <property type="entry name" value="EH_dom"/>
</dbReference>
<dbReference type="SUPFAM" id="SSF47473">
    <property type="entry name" value="EF-hand"/>
    <property type="match status" value="1"/>
</dbReference>
<dbReference type="PROSITE" id="PS50031">
    <property type="entry name" value="EH"/>
    <property type="match status" value="1"/>
</dbReference>
<dbReference type="SMART" id="SM00027">
    <property type="entry name" value="EH"/>
    <property type="match status" value="1"/>
</dbReference>
<dbReference type="EMBL" id="HBEF01018355">
    <property type="protein sequence ID" value="CAD8339215.1"/>
    <property type="molecule type" value="Transcribed_RNA"/>
</dbReference>
<feature type="region of interest" description="Disordered" evidence="1">
    <location>
        <begin position="78"/>
        <end position="123"/>
    </location>
</feature>
<gene>
    <name evidence="4" type="ORF">CAUS1442_LOCUS11348</name>
</gene>
<dbReference type="Pfam" id="PF12763">
    <property type="entry name" value="EH"/>
    <property type="match status" value="1"/>
</dbReference>
<name>A0A7R9WYF2_9STRA</name>
<dbReference type="PROSITE" id="PS50222">
    <property type="entry name" value="EF_HAND_2"/>
    <property type="match status" value="1"/>
</dbReference>
<dbReference type="InterPro" id="IPR002048">
    <property type="entry name" value="EF_hand_dom"/>
</dbReference>
<dbReference type="GO" id="GO:0005886">
    <property type="term" value="C:plasma membrane"/>
    <property type="evidence" value="ECO:0007669"/>
    <property type="project" value="TreeGrafter"/>
</dbReference>
<evidence type="ECO:0000259" key="3">
    <source>
        <dbReference type="PROSITE" id="PS50222"/>
    </source>
</evidence>
<dbReference type="PANTHER" id="PTHR11216">
    <property type="entry name" value="EH DOMAIN"/>
    <property type="match status" value="1"/>
</dbReference>
<dbReference type="GO" id="GO:0005509">
    <property type="term" value="F:calcium ion binding"/>
    <property type="evidence" value="ECO:0007669"/>
    <property type="project" value="InterPro"/>
</dbReference>
<dbReference type="GO" id="GO:0005737">
    <property type="term" value="C:cytoplasm"/>
    <property type="evidence" value="ECO:0007669"/>
    <property type="project" value="TreeGrafter"/>
</dbReference>
<dbReference type="InterPro" id="IPR011992">
    <property type="entry name" value="EF-hand-dom_pair"/>
</dbReference>
<reference evidence="4" key="1">
    <citation type="submission" date="2021-01" db="EMBL/GenBank/DDBJ databases">
        <authorList>
            <person name="Corre E."/>
            <person name="Pelletier E."/>
            <person name="Niang G."/>
            <person name="Scheremetjew M."/>
            <person name="Finn R."/>
            <person name="Kale V."/>
            <person name="Holt S."/>
            <person name="Cochrane G."/>
            <person name="Meng A."/>
            <person name="Brown T."/>
            <person name="Cohen L."/>
        </authorList>
    </citation>
    <scope>NUCLEOTIDE SEQUENCE</scope>
    <source>
        <strain evidence="4">CCMP3328</strain>
    </source>
</reference>
<organism evidence="4">
    <name type="scientific">Craspedostauros australis</name>
    <dbReference type="NCBI Taxonomy" id="1486917"/>
    <lineage>
        <taxon>Eukaryota</taxon>
        <taxon>Sar</taxon>
        <taxon>Stramenopiles</taxon>
        <taxon>Ochrophyta</taxon>
        <taxon>Bacillariophyta</taxon>
        <taxon>Bacillariophyceae</taxon>
        <taxon>Bacillariophycidae</taxon>
        <taxon>Naviculales</taxon>
        <taxon>Naviculaceae</taxon>
        <taxon>Craspedostauros</taxon>
    </lineage>
</organism>
<evidence type="ECO:0000259" key="2">
    <source>
        <dbReference type="PROSITE" id="PS50031"/>
    </source>
</evidence>
<dbReference type="Gene3D" id="1.10.268.20">
    <property type="match status" value="1"/>
</dbReference>
<dbReference type="CDD" id="cd00052">
    <property type="entry name" value="EH"/>
    <property type="match status" value="1"/>
</dbReference>
<feature type="compositionally biased region" description="Basic and acidic residues" evidence="1">
    <location>
        <begin position="81"/>
        <end position="91"/>
    </location>
</feature>
<dbReference type="PANTHER" id="PTHR11216:SF174">
    <property type="entry name" value="GH06923P"/>
    <property type="match status" value="1"/>
</dbReference>
<dbReference type="Pfam" id="PF18150">
    <property type="entry name" value="DUF5600"/>
    <property type="match status" value="1"/>
</dbReference>
<accession>A0A7R9WYF2</accession>
<sequence length="236" mass="26303">MPSLMGKEKKQQKLINDLPNVFRSVMKKYNLAPGDFPDITGFSAKLREVKFAELHSLSEKQMAQLDEVLNKDIPSLMEELPSERDSPETLRAKMGTASAGSASVPLPKSAAKFGKKPEAHESNPFGYSQEDTDHYWALQDSADRLVGSFESLGPEGGFLSTQKARDVLVKTGLGRDELRQIWNLSDMDRDGYFDFHEYVVAMFLCDAVVQKGRPIPSELPTSVVPPAKRHLFDKKG</sequence>
<protein>
    <recommendedName>
        <fullName evidence="5">Calmodulin</fullName>
    </recommendedName>
</protein>
<dbReference type="AlphaFoldDB" id="A0A7R9WYF2"/>
<evidence type="ECO:0008006" key="5">
    <source>
        <dbReference type="Google" id="ProtNLM"/>
    </source>
</evidence>
<proteinExistence type="predicted"/>
<feature type="domain" description="EF-hand" evidence="3">
    <location>
        <begin position="173"/>
        <end position="208"/>
    </location>
</feature>
<dbReference type="InterPro" id="IPR040990">
    <property type="entry name" value="DUF5600"/>
</dbReference>
<feature type="domain" description="EH" evidence="2">
    <location>
        <begin position="149"/>
        <end position="230"/>
    </location>
</feature>
<evidence type="ECO:0000313" key="4">
    <source>
        <dbReference type="EMBL" id="CAD8339215.1"/>
    </source>
</evidence>